<dbReference type="InterPro" id="IPR029034">
    <property type="entry name" value="Cystine-knot_cytokine"/>
</dbReference>
<comment type="similarity">
    <text evidence="2">Belongs to the noggin family.</text>
</comment>
<name>A0A4E0RS04_FASHE</name>
<keyword evidence="7" id="KW-1133">Transmembrane helix</keyword>
<dbReference type="AlphaFoldDB" id="A0A4E0RS04"/>
<dbReference type="GO" id="GO:0005615">
    <property type="term" value="C:extracellular space"/>
    <property type="evidence" value="ECO:0007669"/>
    <property type="project" value="TreeGrafter"/>
</dbReference>
<protein>
    <submittedName>
        <fullName evidence="8">Noggin-3</fullName>
    </submittedName>
</protein>
<feature type="compositionally biased region" description="Polar residues" evidence="6">
    <location>
        <begin position="87"/>
        <end position="105"/>
    </location>
</feature>
<feature type="transmembrane region" description="Helical" evidence="7">
    <location>
        <begin position="12"/>
        <end position="32"/>
    </location>
</feature>
<evidence type="ECO:0000256" key="4">
    <source>
        <dbReference type="ARBA" id="ARBA00022525"/>
    </source>
</evidence>
<dbReference type="PANTHER" id="PTHR10494:SF6">
    <property type="entry name" value="NOGGIN"/>
    <property type="match status" value="1"/>
</dbReference>
<evidence type="ECO:0000313" key="9">
    <source>
        <dbReference type="Proteomes" id="UP000230066"/>
    </source>
</evidence>
<proteinExistence type="inferred from homology"/>
<dbReference type="Gene3D" id="2.10.90.10">
    <property type="entry name" value="Cystine-knot cytokines"/>
    <property type="match status" value="1"/>
</dbReference>
<dbReference type="EMBL" id="JXXN02000041">
    <property type="protein sequence ID" value="THD28924.1"/>
    <property type="molecule type" value="Genomic_DNA"/>
</dbReference>
<organism evidence="8 9">
    <name type="scientific">Fasciola hepatica</name>
    <name type="common">Liver fluke</name>
    <dbReference type="NCBI Taxonomy" id="6192"/>
    <lineage>
        <taxon>Eukaryota</taxon>
        <taxon>Metazoa</taxon>
        <taxon>Spiralia</taxon>
        <taxon>Lophotrochozoa</taxon>
        <taxon>Platyhelminthes</taxon>
        <taxon>Trematoda</taxon>
        <taxon>Digenea</taxon>
        <taxon>Plagiorchiida</taxon>
        <taxon>Echinostomata</taxon>
        <taxon>Echinostomatoidea</taxon>
        <taxon>Fasciolidae</taxon>
        <taxon>Fasciola</taxon>
    </lineage>
</organism>
<dbReference type="Gene3D" id="1.10.287.520">
    <property type="entry name" value="Helix hairpin bin"/>
    <property type="match status" value="1"/>
</dbReference>
<sequence length="451" mass="51011">MRVFQGFHEGYILVLFSFFFGYRTIAVVGTHAKQQLAMITTGNRLNPSRVGANADYSRKVTVRVSDVLTRQRAAAMAAAAAAAGMSSSTLGRPSSNFTRSRSNYPADSPYEGHQSDSNTPSFTRPLLTGPVKLLDNSVVNHPGSNSVTSSPVAQIVVRPSQPGPPVNALVVPAANSRTVINEDRSWPPEHSQEFARVDVRVMGERIDSRALLHLRPSAHPGSVRKLRKILGPDLQSEWMSIDPPPKGREESGKLPRSITMRTDMPKPSKHILNSVNNLNFTVFRPAKGTDVVIPIEFTEEQITLMKEWLLQLATCRMDFMWEDLGPLFWPRWIRRGICVNTVSCSWPPGMRCLPSGSRMLKLLRWVCTNDEQKIRDVRARWRRGPSDSAYTRHRRDQDTDNGARRRFTREERRSRRVRRLIRKLSLSANGYHCEWSRYEYMVSDHCVCGTG</sequence>
<keyword evidence="9" id="KW-1185">Reference proteome</keyword>
<keyword evidence="7" id="KW-0472">Membrane</keyword>
<reference evidence="8" key="1">
    <citation type="submission" date="2019-03" db="EMBL/GenBank/DDBJ databases">
        <title>Improved annotation for the trematode Fasciola hepatica.</title>
        <authorList>
            <person name="Choi Y.-J."/>
            <person name="Martin J."/>
            <person name="Mitreva M."/>
        </authorList>
    </citation>
    <scope>NUCLEOTIDE SEQUENCE [LARGE SCALE GENOMIC DNA]</scope>
</reference>
<dbReference type="Pfam" id="PF05806">
    <property type="entry name" value="Noggin"/>
    <property type="match status" value="1"/>
</dbReference>
<evidence type="ECO:0000256" key="5">
    <source>
        <dbReference type="ARBA" id="ARBA00022729"/>
    </source>
</evidence>
<feature type="region of interest" description="Disordered" evidence="6">
    <location>
        <begin position="87"/>
        <end position="126"/>
    </location>
</feature>
<dbReference type="PANTHER" id="PTHR10494">
    <property type="entry name" value="BONE MORPHOGENETIC PROTEIN INHIBITOR, NOGGIN"/>
    <property type="match status" value="1"/>
</dbReference>
<evidence type="ECO:0000256" key="1">
    <source>
        <dbReference type="ARBA" id="ARBA00004613"/>
    </source>
</evidence>
<dbReference type="InterPro" id="IPR008717">
    <property type="entry name" value="Noggin"/>
</dbReference>
<evidence type="ECO:0000256" key="3">
    <source>
        <dbReference type="ARBA" id="ARBA00022473"/>
    </source>
</evidence>
<keyword evidence="4" id="KW-0964">Secreted</keyword>
<feature type="region of interest" description="Disordered" evidence="6">
    <location>
        <begin position="388"/>
        <end position="410"/>
    </location>
</feature>
<evidence type="ECO:0000256" key="2">
    <source>
        <dbReference type="ARBA" id="ARBA00007480"/>
    </source>
</evidence>
<keyword evidence="5" id="KW-0732">Signal</keyword>
<dbReference type="GO" id="GO:0045596">
    <property type="term" value="P:negative regulation of cell differentiation"/>
    <property type="evidence" value="ECO:0007669"/>
    <property type="project" value="InterPro"/>
</dbReference>
<comment type="subcellular location">
    <subcellularLocation>
        <location evidence="1">Secreted</location>
    </subcellularLocation>
</comment>
<evidence type="ECO:0000256" key="7">
    <source>
        <dbReference type="SAM" id="Phobius"/>
    </source>
</evidence>
<gene>
    <name evidence="8" type="ORF">D915_000243</name>
</gene>
<dbReference type="SUPFAM" id="SSF57501">
    <property type="entry name" value="Cystine-knot cytokines"/>
    <property type="match status" value="1"/>
</dbReference>
<evidence type="ECO:0000256" key="6">
    <source>
        <dbReference type="SAM" id="MobiDB-lite"/>
    </source>
</evidence>
<feature type="compositionally biased region" description="Basic and acidic residues" evidence="6">
    <location>
        <begin position="395"/>
        <end position="410"/>
    </location>
</feature>
<evidence type="ECO:0000313" key="8">
    <source>
        <dbReference type="EMBL" id="THD28924.1"/>
    </source>
</evidence>
<comment type="caution">
    <text evidence="8">The sequence shown here is derived from an EMBL/GenBank/DDBJ whole genome shotgun (WGS) entry which is preliminary data.</text>
</comment>
<dbReference type="GO" id="GO:0030514">
    <property type="term" value="P:negative regulation of BMP signaling pathway"/>
    <property type="evidence" value="ECO:0007669"/>
    <property type="project" value="InterPro"/>
</dbReference>
<keyword evidence="7" id="KW-0812">Transmembrane</keyword>
<accession>A0A4E0RS04</accession>
<dbReference type="Proteomes" id="UP000230066">
    <property type="component" value="Unassembled WGS sequence"/>
</dbReference>
<keyword evidence="3" id="KW-0217">Developmental protein</keyword>
<dbReference type="GO" id="GO:0009953">
    <property type="term" value="P:dorsal/ventral pattern formation"/>
    <property type="evidence" value="ECO:0007669"/>
    <property type="project" value="TreeGrafter"/>
</dbReference>